<organism evidence="2 3">
    <name type="scientific">Methanococcus voltae (strain ATCC BAA-1334 / A3)</name>
    <dbReference type="NCBI Taxonomy" id="456320"/>
    <lineage>
        <taxon>Archaea</taxon>
        <taxon>Methanobacteriati</taxon>
        <taxon>Methanobacteriota</taxon>
        <taxon>Methanomada group</taxon>
        <taxon>Methanococci</taxon>
        <taxon>Methanococcales</taxon>
        <taxon>Methanococcaceae</taxon>
        <taxon>Methanococcus</taxon>
    </lineage>
</organism>
<gene>
    <name evidence="2" type="ordered locus">Mvol_0813</name>
</gene>
<evidence type="ECO:0000313" key="2">
    <source>
        <dbReference type="EMBL" id="ADI36472.1"/>
    </source>
</evidence>
<dbReference type="eggNOG" id="arCOG04399">
    <property type="taxonomic scope" value="Archaea"/>
</dbReference>
<dbReference type="KEGG" id="mvo:Mvol_0813"/>
<protein>
    <submittedName>
        <fullName evidence="2">Transcriptional regulator, MarR family</fullName>
    </submittedName>
</protein>
<dbReference type="InterPro" id="IPR012318">
    <property type="entry name" value="HTH_CRP"/>
</dbReference>
<dbReference type="EMBL" id="CP002057">
    <property type="protein sequence ID" value="ADI36472.1"/>
    <property type="molecule type" value="Genomic_DNA"/>
</dbReference>
<reference evidence="2 3" key="1">
    <citation type="submission" date="2010-05" db="EMBL/GenBank/DDBJ databases">
        <title>Complete sequence of Methanococcus voltae A3.</title>
        <authorList>
            <consortium name="US DOE Joint Genome Institute"/>
            <person name="Lucas S."/>
            <person name="Copeland A."/>
            <person name="Lapidus A."/>
            <person name="Cheng J.-F."/>
            <person name="Bruce D."/>
            <person name="Goodwin L."/>
            <person name="Pitluck S."/>
            <person name="Lowry S."/>
            <person name="Clum A."/>
            <person name="Land M."/>
            <person name="Hauser L."/>
            <person name="Kyrpides N."/>
            <person name="Mikhailova N."/>
            <person name="Whitman W.B."/>
            <person name="Woyke T."/>
        </authorList>
    </citation>
    <scope>NUCLEOTIDE SEQUENCE [LARGE SCALE GENOMIC DNA]</scope>
    <source>
        <strain evidence="3">ATCC BAA-1334 / A3</strain>
    </source>
</reference>
<dbReference type="CDD" id="cd00092">
    <property type="entry name" value="HTH_CRP"/>
    <property type="match status" value="1"/>
</dbReference>
<dbReference type="PANTHER" id="PTHR43704">
    <property type="entry name" value="BSR5907 PROTEIN"/>
    <property type="match status" value="1"/>
</dbReference>
<evidence type="ECO:0000259" key="1">
    <source>
        <dbReference type="PROSITE" id="PS50987"/>
    </source>
</evidence>
<dbReference type="AlphaFoldDB" id="D7DTL2"/>
<proteinExistence type="predicted"/>
<dbReference type="PIRSF" id="PIRSF004955">
    <property type="entry name" value="HTH_arch"/>
    <property type="match status" value="1"/>
</dbReference>
<sequence length="262" mass="29354">MKKRNITEFQILSEIVRKQPHIKQKEIAEVLGITVQGVSEHVRSLAKNGFIKSRGRGEYVITDMGMEHLKLWIGDFKDYLSEVNQNLYRYKDTWPAIANEDVKKGDKVYLYMHKGLMYISKTKTTEASAIVYEDGKKGDDISIHELEGYVDVRKGKVIVLKIPPKVKGGTSVVNVEFVKKIMGENPDAVIATMGTVSAVLLHKLDIKPDIRFGVSSGITNACTRGCDVIAFVTGKMTENVLNEIDKNKISYTILDAELESND</sequence>
<dbReference type="Proteomes" id="UP000007722">
    <property type="component" value="Chromosome"/>
</dbReference>
<evidence type="ECO:0000313" key="3">
    <source>
        <dbReference type="Proteomes" id="UP000007722"/>
    </source>
</evidence>
<dbReference type="STRING" id="456320.Mvol_0813"/>
<dbReference type="GO" id="GO:0003677">
    <property type="term" value="F:DNA binding"/>
    <property type="evidence" value="ECO:0007669"/>
    <property type="project" value="InterPro"/>
</dbReference>
<accession>D7DTL2</accession>
<dbReference type="Pfam" id="PF13412">
    <property type="entry name" value="HTH_24"/>
    <property type="match status" value="1"/>
</dbReference>
<dbReference type="InterPro" id="IPR036388">
    <property type="entry name" value="WH-like_DNA-bd_sf"/>
</dbReference>
<dbReference type="PROSITE" id="PS50987">
    <property type="entry name" value="HTH_ARSR_2"/>
    <property type="match status" value="1"/>
</dbReference>
<dbReference type="PANTHER" id="PTHR43704:SF2">
    <property type="entry name" value="HTH CRP-TYPE DOMAIN-CONTAINING PROTEIN"/>
    <property type="match status" value="1"/>
</dbReference>
<dbReference type="OrthoDB" id="56502at2157"/>
<feature type="domain" description="HTH arsR-type" evidence="1">
    <location>
        <begin position="1"/>
        <end position="84"/>
    </location>
</feature>
<dbReference type="GO" id="GO:0003700">
    <property type="term" value="F:DNA-binding transcription factor activity"/>
    <property type="evidence" value="ECO:0007669"/>
    <property type="project" value="InterPro"/>
</dbReference>
<dbReference type="SUPFAM" id="SSF46785">
    <property type="entry name" value="Winged helix' DNA-binding domain"/>
    <property type="match status" value="1"/>
</dbReference>
<dbReference type="InterPro" id="IPR001845">
    <property type="entry name" value="HTH_ArsR_DNA-bd_dom"/>
</dbReference>
<keyword evidence="3" id="KW-1185">Reference proteome</keyword>
<dbReference type="Gene3D" id="1.10.10.10">
    <property type="entry name" value="Winged helix-like DNA-binding domain superfamily/Winged helix DNA-binding domain"/>
    <property type="match status" value="1"/>
</dbReference>
<dbReference type="InParanoid" id="D7DTL2"/>
<dbReference type="InterPro" id="IPR036390">
    <property type="entry name" value="WH_DNA-bd_sf"/>
</dbReference>
<dbReference type="Pfam" id="PF25211">
    <property type="entry name" value="DUF7839"/>
    <property type="match status" value="1"/>
</dbReference>
<dbReference type="InterPro" id="IPR012015">
    <property type="entry name" value="UCP_HTH_arc"/>
</dbReference>
<dbReference type="HOGENOM" id="CLU_090237_0_0_2"/>
<dbReference type="InterPro" id="IPR057161">
    <property type="entry name" value="DUF7839"/>
</dbReference>
<dbReference type="SMART" id="SM00419">
    <property type="entry name" value="HTH_CRP"/>
    <property type="match status" value="1"/>
</dbReference>
<name>D7DTL2_METV3</name>